<sequence>MHAFELGSVHYDNYVVNIRLPYGKGYNTDFGQLKSLNIAEIHQNGGFTRLWFGLKTALAPLLIAAVVWFKKRINRLPRRPYLFETTIFWLGVSISVLDFPLEWFTLWVNMPFMLILSDIRQGIFYATLLSFWLIFAGEHIMDSTQRNSLKAYRKEVVAIAIGALSLLIFDLCERGIQLSNPFHSIWSSETGKKAAMAFLIFAATGACLYFLFFLLMMAKVFLHISGKRSEISKMAAGRRVAYEGAFYRFKFLLAFTIICAALTIAFFIATNVNEAHWKFGEKRTIEISSAFIAGIYGLWNIYVFAILVLYAPSSKATTTHNIELNDDVSDEGTSDTQRFITQPVNGETSLIYSIAGKGSIE</sequence>
<dbReference type="GO" id="GO:0006886">
    <property type="term" value="P:intracellular protein transport"/>
    <property type="evidence" value="ECO:0007669"/>
    <property type="project" value="TreeGrafter"/>
</dbReference>
<dbReference type="Pfam" id="PF06664">
    <property type="entry name" value="WLS-like_TM"/>
    <property type="match status" value="1"/>
</dbReference>
<comment type="subcellular location">
    <subcellularLocation>
        <location evidence="1">Golgi apparatus membrane</location>
        <topology evidence="1">Multi-pass membrane protein</topology>
    </subcellularLocation>
</comment>
<comment type="caution">
    <text evidence="11">The sequence shown here is derived from an EMBL/GenBank/DDBJ whole genome shotgun (WGS) entry which is preliminary data.</text>
</comment>
<evidence type="ECO:0000256" key="3">
    <source>
        <dbReference type="ARBA" id="ARBA00022473"/>
    </source>
</evidence>
<proteinExistence type="inferred from homology"/>
<dbReference type="AlphaFoldDB" id="A0A6S7H2J4"/>
<keyword evidence="8" id="KW-0472">Membrane</keyword>
<keyword evidence="4" id="KW-0879">Wnt signaling pathway</keyword>
<keyword evidence="7" id="KW-0333">Golgi apparatus</keyword>
<dbReference type="InterPro" id="IPR047843">
    <property type="entry name" value="WLS-like_TM"/>
</dbReference>
<dbReference type="GO" id="GO:0000139">
    <property type="term" value="C:Golgi membrane"/>
    <property type="evidence" value="ECO:0007669"/>
    <property type="project" value="UniProtKB-SubCell"/>
</dbReference>
<evidence type="ECO:0000256" key="4">
    <source>
        <dbReference type="ARBA" id="ARBA00022687"/>
    </source>
</evidence>
<reference evidence="11" key="1">
    <citation type="submission" date="2020-04" db="EMBL/GenBank/DDBJ databases">
        <authorList>
            <person name="Alioto T."/>
            <person name="Alioto T."/>
            <person name="Gomez Garrido J."/>
        </authorList>
    </citation>
    <scope>NUCLEOTIDE SEQUENCE</scope>
    <source>
        <strain evidence="11">A484AB</strain>
    </source>
</reference>
<name>A0A6S7H2J4_PARCT</name>
<comment type="similarity">
    <text evidence="2">Belongs to the wntless family.</text>
</comment>
<dbReference type="PANTHER" id="PTHR13449:SF2">
    <property type="entry name" value="PROTEIN WNTLESS HOMOLOG"/>
    <property type="match status" value="1"/>
</dbReference>
<evidence type="ECO:0000313" key="11">
    <source>
        <dbReference type="EMBL" id="CAB3998448.1"/>
    </source>
</evidence>
<keyword evidence="12" id="KW-1185">Reference proteome</keyword>
<keyword evidence="5" id="KW-0812">Transmembrane</keyword>
<accession>A0A6S7H2J4</accession>
<dbReference type="GO" id="GO:0017147">
    <property type="term" value="F:Wnt-protein binding"/>
    <property type="evidence" value="ECO:0007669"/>
    <property type="project" value="InterPro"/>
</dbReference>
<feature type="domain" description="Wntless GOLD" evidence="10">
    <location>
        <begin position="3"/>
        <end position="43"/>
    </location>
</feature>
<evidence type="ECO:0000259" key="10">
    <source>
        <dbReference type="Pfam" id="PF21883"/>
    </source>
</evidence>
<dbReference type="Proteomes" id="UP001152795">
    <property type="component" value="Unassembled WGS sequence"/>
</dbReference>
<keyword evidence="3" id="KW-0217">Developmental protein</keyword>
<feature type="domain" description="Wntless-like transmembrane" evidence="9">
    <location>
        <begin position="44"/>
        <end position="313"/>
    </location>
</feature>
<evidence type="ECO:0000256" key="2">
    <source>
        <dbReference type="ARBA" id="ARBA00008148"/>
    </source>
</evidence>
<evidence type="ECO:0000256" key="8">
    <source>
        <dbReference type="ARBA" id="ARBA00023136"/>
    </source>
</evidence>
<gene>
    <name evidence="11" type="ORF">PACLA_8A003774</name>
</gene>
<organism evidence="11 12">
    <name type="scientific">Paramuricea clavata</name>
    <name type="common">Red gorgonian</name>
    <name type="synonym">Violescent sea-whip</name>
    <dbReference type="NCBI Taxonomy" id="317549"/>
    <lineage>
        <taxon>Eukaryota</taxon>
        <taxon>Metazoa</taxon>
        <taxon>Cnidaria</taxon>
        <taxon>Anthozoa</taxon>
        <taxon>Octocorallia</taxon>
        <taxon>Malacalcyonacea</taxon>
        <taxon>Plexauridae</taxon>
        <taxon>Paramuricea</taxon>
    </lineage>
</organism>
<dbReference type="OrthoDB" id="5804250at2759"/>
<dbReference type="EMBL" id="CACRXK020003357">
    <property type="protein sequence ID" value="CAB3998448.1"/>
    <property type="molecule type" value="Genomic_DNA"/>
</dbReference>
<evidence type="ECO:0000256" key="6">
    <source>
        <dbReference type="ARBA" id="ARBA00022989"/>
    </source>
</evidence>
<dbReference type="PANTHER" id="PTHR13449">
    <property type="entry name" value="INTEGRAL MEMBRANE PROTEIN GPR177"/>
    <property type="match status" value="1"/>
</dbReference>
<evidence type="ECO:0000313" key="12">
    <source>
        <dbReference type="Proteomes" id="UP001152795"/>
    </source>
</evidence>
<evidence type="ECO:0000256" key="7">
    <source>
        <dbReference type="ARBA" id="ARBA00023034"/>
    </source>
</evidence>
<dbReference type="InterPro" id="IPR009551">
    <property type="entry name" value="Wntless"/>
</dbReference>
<dbReference type="GO" id="GO:0061355">
    <property type="term" value="P:Wnt protein secretion"/>
    <property type="evidence" value="ECO:0007669"/>
    <property type="project" value="TreeGrafter"/>
</dbReference>
<evidence type="ECO:0000256" key="1">
    <source>
        <dbReference type="ARBA" id="ARBA00004653"/>
    </source>
</evidence>
<evidence type="ECO:0000259" key="9">
    <source>
        <dbReference type="Pfam" id="PF06664"/>
    </source>
</evidence>
<dbReference type="Pfam" id="PF21883">
    <property type="entry name" value="WLS_GOLD"/>
    <property type="match status" value="1"/>
</dbReference>
<evidence type="ECO:0000256" key="5">
    <source>
        <dbReference type="ARBA" id="ARBA00022692"/>
    </source>
</evidence>
<dbReference type="InterPro" id="IPR053936">
    <property type="entry name" value="WLS_GOLD"/>
</dbReference>
<dbReference type="GO" id="GO:0016055">
    <property type="term" value="P:Wnt signaling pathway"/>
    <property type="evidence" value="ECO:0007669"/>
    <property type="project" value="UniProtKB-KW"/>
</dbReference>
<keyword evidence="6" id="KW-1133">Transmembrane helix</keyword>
<protein>
    <submittedName>
        <fullName evidence="11">Wntless homolog</fullName>
    </submittedName>
</protein>